<organism evidence="2 3">
    <name type="scientific">Acanthaster planci</name>
    <name type="common">Crown-of-thorns starfish</name>
    <dbReference type="NCBI Taxonomy" id="133434"/>
    <lineage>
        <taxon>Eukaryota</taxon>
        <taxon>Metazoa</taxon>
        <taxon>Echinodermata</taxon>
        <taxon>Eleutherozoa</taxon>
        <taxon>Asterozoa</taxon>
        <taxon>Asteroidea</taxon>
        <taxon>Valvatacea</taxon>
        <taxon>Valvatida</taxon>
        <taxon>Acanthasteridae</taxon>
        <taxon>Acanthaster</taxon>
    </lineage>
</organism>
<feature type="compositionally biased region" description="Polar residues" evidence="1">
    <location>
        <begin position="205"/>
        <end position="224"/>
    </location>
</feature>
<evidence type="ECO:0000313" key="2">
    <source>
        <dbReference type="Proteomes" id="UP000694845"/>
    </source>
</evidence>
<dbReference type="OMA" id="VWAYETL"/>
<name>A0A8B7ZCU0_ACAPL</name>
<sequence>MSLLLKKFCAHVILFHSESDALESTLSEDFEEYILLDEASIEACDTRWREMREDCGGLKDERHRRPAEATDSAWKETGNSLAGGGNGGCTNASDSPSKAEVKMSHGALMVTARRKEAGTRTHKKCQSRCPRERCTGNDDVEVSDCGDEDSGKITADTVDNDIKRAPSETCQIYTPAPGIKVRLIQVQPANQLTANQLPIIRPSNPVRSPQSTNSTSQVSETPITHRSADDGQPQGALGKTASPTGEELQGNLPKPKTFTTKHINPNLGILSSRALKRRVNPPKRQKDLPTRSQEPSSQENCGKTENTLVKKEVSPAERDEESRRRQLNASIIAKIQEESCGTDRHAAVEPGRPADGAVHKHTAVTATPAQPTSLRSAAPAELVTLPPTVLEALTLEQEKGRQLLEKTRQQSKMMMNCLMRQRELRKVDDSANHSRPHPGSDSAVGNSQQPSDIMACADRMVATNDMFRENIQNQMIASHNAWMMLKRRKGMFFAAKRKQDHEGGSLQDEKTANQRCKGVPSDQPRVISNSPGQGTDDLVLYKGKLLKLCWPHPKDTILATKTREAKELPERSNKKRKKNSIHPVAATLQPFSSCQPSEDELDYMYRAQLQLADVNSGTCQKTPAPNSNLWGVELIPSGTVFADEFQADASKPPPSNPLVWAYETLQDPKRRRRPRLKNLQRVVDASKHRTTVQKIKSTRPGPDEVIYVSEEEF</sequence>
<protein>
    <submittedName>
        <fullName evidence="3">Uncharacterized protein LOC110986146</fullName>
    </submittedName>
</protein>
<feature type="region of interest" description="Disordered" evidence="1">
    <location>
        <begin position="195"/>
        <end position="325"/>
    </location>
</feature>
<feature type="compositionally biased region" description="Basic and acidic residues" evidence="1">
    <location>
        <begin position="563"/>
        <end position="572"/>
    </location>
</feature>
<evidence type="ECO:0000313" key="3">
    <source>
        <dbReference type="RefSeq" id="XP_022103488.1"/>
    </source>
</evidence>
<feature type="region of interest" description="Disordered" evidence="1">
    <location>
        <begin position="61"/>
        <end position="99"/>
    </location>
</feature>
<feature type="compositionally biased region" description="Basic and acidic residues" evidence="1">
    <location>
        <begin position="500"/>
        <end position="512"/>
    </location>
</feature>
<dbReference type="Proteomes" id="UP000694845">
    <property type="component" value="Unplaced"/>
</dbReference>
<feature type="compositionally biased region" description="Basic and acidic residues" evidence="1">
    <location>
        <begin position="308"/>
        <end position="324"/>
    </location>
</feature>
<evidence type="ECO:0000256" key="1">
    <source>
        <dbReference type="SAM" id="MobiDB-lite"/>
    </source>
</evidence>
<feature type="compositionally biased region" description="Basic residues" evidence="1">
    <location>
        <begin position="274"/>
        <end position="283"/>
    </location>
</feature>
<reference evidence="3" key="1">
    <citation type="submission" date="2025-08" db="UniProtKB">
        <authorList>
            <consortium name="RefSeq"/>
        </authorList>
    </citation>
    <scope>IDENTIFICATION</scope>
</reference>
<dbReference type="OrthoDB" id="10554768at2759"/>
<dbReference type="AlphaFoldDB" id="A0A8B7ZCU0"/>
<feature type="compositionally biased region" description="Polar residues" evidence="1">
    <location>
        <begin position="290"/>
        <end position="307"/>
    </location>
</feature>
<feature type="region of interest" description="Disordered" evidence="1">
    <location>
        <begin position="563"/>
        <end position="593"/>
    </location>
</feature>
<dbReference type="RefSeq" id="XP_022103488.1">
    <property type="nucleotide sequence ID" value="XM_022247796.1"/>
</dbReference>
<gene>
    <name evidence="3" type="primary">LOC110986146</name>
</gene>
<feature type="region of interest" description="Disordered" evidence="1">
    <location>
        <begin position="500"/>
        <end position="531"/>
    </location>
</feature>
<dbReference type="KEGG" id="aplc:110986146"/>
<accession>A0A8B7ZCU0</accession>
<proteinExistence type="predicted"/>
<keyword evidence="2" id="KW-1185">Reference proteome</keyword>
<feature type="region of interest" description="Disordered" evidence="1">
    <location>
        <begin position="426"/>
        <end position="449"/>
    </location>
</feature>
<dbReference type="GeneID" id="110986146"/>